<dbReference type="GO" id="GO:0043565">
    <property type="term" value="F:sequence-specific DNA binding"/>
    <property type="evidence" value="ECO:0007669"/>
    <property type="project" value="InterPro"/>
</dbReference>
<dbReference type="OrthoDB" id="9802263at2"/>
<keyword evidence="6" id="KW-1185">Reference proteome</keyword>
<keyword evidence="5" id="KW-0614">Plasmid</keyword>
<dbReference type="InterPro" id="IPR035418">
    <property type="entry name" value="AraC-bd_2"/>
</dbReference>
<dbReference type="Proteomes" id="UP000183859">
    <property type="component" value="Plasmid pP97_a"/>
</dbReference>
<keyword evidence="3" id="KW-0804">Transcription</keyword>
<dbReference type="PANTHER" id="PTHR46796">
    <property type="entry name" value="HTH-TYPE TRANSCRIPTIONAL ACTIVATOR RHAS-RELATED"/>
    <property type="match status" value="1"/>
</dbReference>
<keyword evidence="2" id="KW-0238">DNA-binding</keyword>
<dbReference type="KEGG" id="php:PhaeoP97_03730"/>
<keyword evidence="1" id="KW-0805">Transcription regulation</keyword>
<dbReference type="Gene3D" id="1.10.10.60">
    <property type="entry name" value="Homeodomain-like"/>
    <property type="match status" value="1"/>
</dbReference>
<dbReference type="InterPro" id="IPR009057">
    <property type="entry name" value="Homeodomain-like_sf"/>
</dbReference>
<dbReference type="RefSeq" id="WP_072506688.1">
    <property type="nucleotide sequence ID" value="NZ_CP016365.1"/>
</dbReference>
<dbReference type="SMART" id="SM00342">
    <property type="entry name" value="HTH_ARAC"/>
    <property type="match status" value="1"/>
</dbReference>
<dbReference type="Pfam" id="PF14525">
    <property type="entry name" value="AraC_binding_2"/>
    <property type="match status" value="1"/>
</dbReference>
<evidence type="ECO:0000256" key="1">
    <source>
        <dbReference type="ARBA" id="ARBA00023015"/>
    </source>
</evidence>
<dbReference type="AlphaFoldDB" id="A0A1L3IA84"/>
<dbReference type="PANTHER" id="PTHR46796:SF12">
    <property type="entry name" value="HTH-TYPE DNA-BINDING TRANSCRIPTIONAL ACTIVATOR EUTR"/>
    <property type="match status" value="1"/>
</dbReference>
<dbReference type="SUPFAM" id="SSF46689">
    <property type="entry name" value="Homeodomain-like"/>
    <property type="match status" value="2"/>
</dbReference>
<geneLocation type="plasmid" evidence="6">
    <name>pp97_a</name>
</geneLocation>
<dbReference type="GO" id="GO:0003700">
    <property type="term" value="F:DNA-binding transcription factor activity"/>
    <property type="evidence" value="ECO:0007669"/>
    <property type="project" value="InterPro"/>
</dbReference>
<dbReference type="PROSITE" id="PS01124">
    <property type="entry name" value="HTH_ARAC_FAMILY_2"/>
    <property type="match status" value="1"/>
</dbReference>
<evidence type="ECO:0000259" key="4">
    <source>
        <dbReference type="PROSITE" id="PS01124"/>
    </source>
</evidence>
<accession>A0A1L3IA84</accession>
<evidence type="ECO:0000313" key="6">
    <source>
        <dbReference type="Proteomes" id="UP000183859"/>
    </source>
</evidence>
<name>A0A1L3IA84_9RHOB</name>
<gene>
    <name evidence="5" type="ORF">PhaeoP97_03730</name>
</gene>
<evidence type="ECO:0000256" key="3">
    <source>
        <dbReference type="ARBA" id="ARBA00023163"/>
    </source>
</evidence>
<dbReference type="Pfam" id="PF12833">
    <property type="entry name" value="HTH_18"/>
    <property type="match status" value="1"/>
</dbReference>
<sequence>MTIADHAKSAEYLSNHPLLRTGDLDEARHSVGKKFCDHRLDIAQRRLKLAVRHNHVAGRHSSINYLHYGAEVTIDPGMLGSFYLLQIPLSGRASVQHRGAEIFADARTATLLNPDRETTMRWSGECRKLLLQLDRSYLEAVAQQLIGAELPGPIRFASNVDLVSEGGRRVRQMVCACVQAAEAGELFQGNISGSDIRVEQDLALELLTRLPSNISHIIERADHGSLPRGIRAAIDYIHAHLRDSVQLSDIAAHADMNIRTLQKGFQRSCGQSPMQVLRNARLDAAHYQLMAQQDKSDVTTAAFSNGFSHLGRFARDYKIRFGHSPSQTAQGKIGK</sequence>
<dbReference type="InterPro" id="IPR050204">
    <property type="entry name" value="AraC_XylS_family_regulators"/>
</dbReference>
<proteinExistence type="predicted"/>
<evidence type="ECO:0000313" key="5">
    <source>
        <dbReference type="EMBL" id="APG49080.1"/>
    </source>
</evidence>
<dbReference type="EMBL" id="CP016365">
    <property type="protein sequence ID" value="APG49080.1"/>
    <property type="molecule type" value="Genomic_DNA"/>
</dbReference>
<organism evidence="5 6">
    <name type="scientific">Phaeobacter porticola</name>
    <dbReference type="NCBI Taxonomy" id="1844006"/>
    <lineage>
        <taxon>Bacteria</taxon>
        <taxon>Pseudomonadati</taxon>
        <taxon>Pseudomonadota</taxon>
        <taxon>Alphaproteobacteria</taxon>
        <taxon>Rhodobacterales</taxon>
        <taxon>Roseobacteraceae</taxon>
        <taxon>Phaeobacter</taxon>
    </lineage>
</organism>
<evidence type="ECO:0000256" key="2">
    <source>
        <dbReference type="ARBA" id="ARBA00023125"/>
    </source>
</evidence>
<dbReference type="InterPro" id="IPR018060">
    <property type="entry name" value="HTH_AraC"/>
</dbReference>
<feature type="domain" description="HTH araC/xylS-type" evidence="4">
    <location>
        <begin position="231"/>
        <end position="331"/>
    </location>
</feature>
<protein>
    <submittedName>
        <fullName evidence="5">Transcriptional regulator, AraC family</fullName>
    </submittedName>
</protein>
<reference evidence="6" key="1">
    <citation type="submission" date="2016-07" db="EMBL/GenBank/DDBJ databases">
        <title>Phaeobacter portensis sp. nov., a tropodithietic acid producing bacterium isolated from a German harbor.</title>
        <authorList>
            <person name="Freese H.M."/>
            <person name="Bunk B."/>
            <person name="Breider S."/>
            <person name="Brinkhoff T."/>
        </authorList>
    </citation>
    <scope>NUCLEOTIDE SEQUENCE [LARGE SCALE GENOMIC DNA]</scope>
    <source>
        <strain evidence="6">P97</strain>
        <plasmid evidence="6">pp97_a</plasmid>
    </source>
</reference>